<gene>
    <name evidence="2" type="ORF">BV898_14493</name>
</gene>
<dbReference type="Pfam" id="PF01607">
    <property type="entry name" value="CBM_14"/>
    <property type="match status" value="1"/>
</dbReference>
<reference evidence="3" key="1">
    <citation type="submission" date="2017-01" db="EMBL/GenBank/DDBJ databases">
        <title>Comparative genomics of anhydrobiosis in the tardigrade Hypsibius dujardini.</title>
        <authorList>
            <person name="Yoshida Y."/>
            <person name="Koutsovoulos G."/>
            <person name="Laetsch D."/>
            <person name="Stevens L."/>
            <person name="Kumar S."/>
            <person name="Horikawa D."/>
            <person name="Ishino K."/>
            <person name="Komine S."/>
            <person name="Tomita M."/>
            <person name="Blaxter M."/>
            <person name="Arakawa K."/>
        </authorList>
    </citation>
    <scope>NUCLEOTIDE SEQUENCE [LARGE SCALE GENOMIC DNA]</scope>
    <source>
        <strain evidence="3">Z151</strain>
    </source>
</reference>
<protein>
    <recommendedName>
        <fullName evidence="1">Chitin-binding type-2 domain-containing protein</fullName>
    </recommendedName>
</protein>
<dbReference type="GO" id="GO:0008061">
    <property type="term" value="F:chitin binding"/>
    <property type="evidence" value="ECO:0007669"/>
    <property type="project" value="InterPro"/>
</dbReference>
<dbReference type="PROSITE" id="PS50940">
    <property type="entry name" value="CHIT_BIND_II"/>
    <property type="match status" value="1"/>
</dbReference>
<evidence type="ECO:0000259" key="1">
    <source>
        <dbReference type="PROSITE" id="PS50940"/>
    </source>
</evidence>
<feature type="domain" description="Chitin-binding type-2" evidence="1">
    <location>
        <begin position="83"/>
        <end position="142"/>
    </location>
</feature>
<organism evidence="2 3">
    <name type="scientific">Hypsibius exemplaris</name>
    <name type="common">Freshwater tardigrade</name>
    <dbReference type="NCBI Taxonomy" id="2072580"/>
    <lineage>
        <taxon>Eukaryota</taxon>
        <taxon>Metazoa</taxon>
        <taxon>Ecdysozoa</taxon>
        <taxon>Tardigrada</taxon>
        <taxon>Eutardigrada</taxon>
        <taxon>Parachela</taxon>
        <taxon>Hypsibioidea</taxon>
        <taxon>Hypsibiidae</taxon>
        <taxon>Hypsibius</taxon>
    </lineage>
</organism>
<dbReference type="SMART" id="SM00494">
    <property type="entry name" value="ChtBD2"/>
    <property type="match status" value="1"/>
</dbReference>
<dbReference type="PANTHER" id="PTHR22933:SF42">
    <property type="entry name" value="FI18455P1-RELATED"/>
    <property type="match status" value="1"/>
</dbReference>
<dbReference type="SUPFAM" id="SSF57625">
    <property type="entry name" value="Invertebrate chitin-binding proteins"/>
    <property type="match status" value="1"/>
</dbReference>
<name>A0A9X6NFR5_HYPEX</name>
<dbReference type="InterPro" id="IPR052976">
    <property type="entry name" value="Scoloptoxin-like"/>
</dbReference>
<dbReference type="GO" id="GO:0005576">
    <property type="term" value="C:extracellular region"/>
    <property type="evidence" value="ECO:0007669"/>
    <property type="project" value="InterPro"/>
</dbReference>
<dbReference type="EMBL" id="MTYJ01000178">
    <property type="protein sequence ID" value="OWA49961.1"/>
    <property type="molecule type" value="Genomic_DNA"/>
</dbReference>
<dbReference type="InterPro" id="IPR002557">
    <property type="entry name" value="Chitin-bd_dom"/>
</dbReference>
<dbReference type="AlphaFoldDB" id="A0A9X6NFR5"/>
<dbReference type="OrthoDB" id="10052888at2759"/>
<comment type="caution">
    <text evidence="2">The sequence shown here is derived from an EMBL/GenBank/DDBJ whole genome shotgun (WGS) entry which is preliminary data.</text>
</comment>
<sequence length="243" mass="26564">MAVMGDILQFLAALGVFSAFVAGTSNLVKRQTPAVPAQNPQVFEALDILRGSAPLSSAQIQQVLAYAYPGSSYPTYSYIPQTSFNCNQVRQFGFYADPETRCQVFRRCEAHNYMFSYICPNGTVFNQITLVCDWFYNVNCPSVGGFYDYSNPRIYRQDLKLFDDYYSSNYGSGSYGGSSGGANYGGASGSSYGILTNGYAMLPSTSQVISSQPASISEKYSTGNMYKAVARADALLKDEAKKK</sequence>
<accession>A0A9X6NFR5</accession>
<dbReference type="Gene3D" id="2.170.140.10">
    <property type="entry name" value="Chitin binding domain"/>
    <property type="match status" value="1"/>
</dbReference>
<dbReference type="PANTHER" id="PTHR22933">
    <property type="entry name" value="FI18007P1-RELATED"/>
    <property type="match status" value="1"/>
</dbReference>
<dbReference type="Proteomes" id="UP000192578">
    <property type="component" value="Unassembled WGS sequence"/>
</dbReference>
<keyword evidence="3" id="KW-1185">Reference proteome</keyword>
<proteinExistence type="predicted"/>
<evidence type="ECO:0000313" key="3">
    <source>
        <dbReference type="Proteomes" id="UP000192578"/>
    </source>
</evidence>
<dbReference type="InterPro" id="IPR036508">
    <property type="entry name" value="Chitin-bd_dom_sf"/>
</dbReference>
<evidence type="ECO:0000313" key="2">
    <source>
        <dbReference type="EMBL" id="OWA49961.1"/>
    </source>
</evidence>